<dbReference type="AlphaFoldDB" id="A0A9W6QFR5"/>
<organism evidence="1 2">
    <name type="scientific">Kitasatospora phosalacinea</name>
    <dbReference type="NCBI Taxonomy" id="2065"/>
    <lineage>
        <taxon>Bacteria</taxon>
        <taxon>Bacillati</taxon>
        <taxon>Actinomycetota</taxon>
        <taxon>Actinomycetes</taxon>
        <taxon>Kitasatosporales</taxon>
        <taxon>Streptomycetaceae</taxon>
        <taxon>Kitasatospora</taxon>
    </lineage>
</organism>
<accession>A0A9W6QFR5</accession>
<proteinExistence type="predicted"/>
<protein>
    <submittedName>
        <fullName evidence="1">Uncharacterized protein</fullName>
    </submittedName>
</protein>
<dbReference type="EMBL" id="BSSA01000027">
    <property type="protein sequence ID" value="GLW73662.1"/>
    <property type="molecule type" value="Genomic_DNA"/>
</dbReference>
<sequence>MLATGLVTEGVVELDFVGIDPGTGDKGSPTVWVDRANSRIVFQGVKAEEDLEAEVGERAWAPGHEAGIPGHEAVVWIPTRMIPILRKACDDAERDGLL</sequence>
<name>A0A9W6QFR5_9ACTN</name>
<reference evidence="1" key="1">
    <citation type="submission" date="2023-02" db="EMBL/GenBank/DDBJ databases">
        <title>Kitasatospora phosalacinea NBRC 14627.</title>
        <authorList>
            <person name="Ichikawa N."/>
            <person name="Sato H."/>
            <person name="Tonouchi N."/>
        </authorList>
    </citation>
    <scope>NUCLEOTIDE SEQUENCE</scope>
    <source>
        <strain evidence="1">NBRC 14627</strain>
    </source>
</reference>
<gene>
    <name evidence="1" type="ORF">Kpho02_59610</name>
</gene>
<dbReference type="Proteomes" id="UP001165041">
    <property type="component" value="Unassembled WGS sequence"/>
</dbReference>
<evidence type="ECO:0000313" key="2">
    <source>
        <dbReference type="Proteomes" id="UP001165041"/>
    </source>
</evidence>
<comment type="caution">
    <text evidence="1">The sequence shown here is derived from an EMBL/GenBank/DDBJ whole genome shotgun (WGS) entry which is preliminary data.</text>
</comment>
<evidence type="ECO:0000313" key="1">
    <source>
        <dbReference type="EMBL" id="GLW73662.1"/>
    </source>
</evidence>